<dbReference type="EMBL" id="MU865612">
    <property type="protein sequence ID" value="KAK4220945.1"/>
    <property type="molecule type" value="Genomic_DNA"/>
</dbReference>
<accession>A0AAN7BGE9</accession>
<dbReference type="Proteomes" id="UP001301958">
    <property type="component" value="Unassembled WGS sequence"/>
</dbReference>
<gene>
    <name evidence="1" type="ORF">QBC38DRAFT_323772</name>
</gene>
<evidence type="ECO:0000313" key="1">
    <source>
        <dbReference type="EMBL" id="KAK4220945.1"/>
    </source>
</evidence>
<dbReference type="AlphaFoldDB" id="A0AAN7BGE9"/>
<comment type="caution">
    <text evidence="1">The sequence shown here is derived from an EMBL/GenBank/DDBJ whole genome shotgun (WGS) entry which is preliminary data.</text>
</comment>
<protein>
    <submittedName>
        <fullName evidence="1">Uncharacterized protein</fullName>
    </submittedName>
</protein>
<name>A0AAN7BGE9_9PEZI</name>
<feature type="non-terminal residue" evidence="1">
    <location>
        <position position="101"/>
    </location>
</feature>
<reference evidence="1" key="2">
    <citation type="submission" date="2023-05" db="EMBL/GenBank/DDBJ databases">
        <authorList>
            <consortium name="Lawrence Berkeley National Laboratory"/>
            <person name="Steindorff A."/>
            <person name="Hensen N."/>
            <person name="Bonometti L."/>
            <person name="Westerberg I."/>
            <person name="Brannstrom I.O."/>
            <person name="Guillou S."/>
            <person name="Cros-Aarteil S."/>
            <person name="Calhoun S."/>
            <person name="Haridas S."/>
            <person name="Kuo A."/>
            <person name="Mondo S."/>
            <person name="Pangilinan J."/>
            <person name="Riley R."/>
            <person name="Labutti K."/>
            <person name="Andreopoulos B."/>
            <person name="Lipzen A."/>
            <person name="Chen C."/>
            <person name="Yanf M."/>
            <person name="Daum C."/>
            <person name="Ng V."/>
            <person name="Clum A."/>
            <person name="Ohm R."/>
            <person name="Martin F."/>
            <person name="Silar P."/>
            <person name="Natvig D."/>
            <person name="Lalanne C."/>
            <person name="Gautier V."/>
            <person name="Ament-Velasquez S.L."/>
            <person name="Kruys A."/>
            <person name="Hutchinson M.I."/>
            <person name="Powell A.J."/>
            <person name="Barry K."/>
            <person name="Miller A.N."/>
            <person name="Grigoriev I.V."/>
            <person name="Debuchy R."/>
            <person name="Gladieux P."/>
            <person name="Thoren M.H."/>
            <person name="Johannesson H."/>
        </authorList>
    </citation>
    <scope>NUCLEOTIDE SEQUENCE</scope>
    <source>
        <strain evidence="1">CBS 990.96</strain>
    </source>
</reference>
<feature type="non-terminal residue" evidence="1">
    <location>
        <position position="1"/>
    </location>
</feature>
<reference evidence="1" key="1">
    <citation type="journal article" date="2023" name="Mol. Phylogenet. Evol.">
        <title>Genome-scale phylogeny and comparative genomics of the fungal order Sordariales.</title>
        <authorList>
            <person name="Hensen N."/>
            <person name="Bonometti L."/>
            <person name="Westerberg I."/>
            <person name="Brannstrom I.O."/>
            <person name="Guillou S."/>
            <person name="Cros-Aarteil S."/>
            <person name="Calhoun S."/>
            <person name="Haridas S."/>
            <person name="Kuo A."/>
            <person name="Mondo S."/>
            <person name="Pangilinan J."/>
            <person name="Riley R."/>
            <person name="LaButti K."/>
            <person name="Andreopoulos B."/>
            <person name="Lipzen A."/>
            <person name="Chen C."/>
            <person name="Yan M."/>
            <person name="Daum C."/>
            <person name="Ng V."/>
            <person name="Clum A."/>
            <person name="Steindorff A."/>
            <person name="Ohm R.A."/>
            <person name="Martin F."/>
            <person name="Silar P."/>
            <person name="Natvig D.O."/>
            <person name="Lalanne C."/>
            <person name="Gautier V."/>
            <person name="Ament-Velasquez S.L."/>
            <person name="Kruys A."/>
            <person name="Hutchinson M.I."/>
            <person name="Powell A.J."/>
            <person name="Barry K."/>
            <person name="Miller A.N."/>
            <person name="Grigoriev I.V."/>
            <person name="Debuchy R."/>
            <person name="Gladieux P."/>
            <person name="Hiltunen Thoren M."/>
            <person name="Johannesson H."/>
        </authorList>
    </citation>
    <scope>NUCLEOTIDE SEQUENCE</scope>
    <source>
        <strain evidence="1">CBS 990.96</strain>
    </source>
</reference>
<organism evidence="1 2">
    <name type="scientific">Podospora fimiseda</name>
    <dbReference type="NCBI Taxonomy" id="252190"/>
    <lineage>
        <taxon>Eukaryota</taxon>
        <taxon>Fungi</taxon>
        <taxon>Dikarya</taxon>
        <taxon>Ascomycota</taxon>
        <taxon>Pezizomycotina</taxon>
        <taxon>Sordariomycetes</taxon>
        <taxon>Sordariomycetidae</taxon>
        <taxon>Sordariales</taxon>
        <taxon>Podosporaceae</taxon>
        <taxon>Podospora</taxon>
    </lineage>
</organism>
<proteinExistence type="predicted"/>
<evidence type="ECO:0000313" key="2">
    <source>
        <dbReference type="Proteomes" id="UP001301958"/>
    </source>
</evidence>
<keyword evidence="2" id="KW-1185">Reference proteome</keyword>
<sequence>TTSVSNSKLDEIFKTAIQLQIDLALQTPWWYCDFPNINSIDGTRFNSTTMTTPANVPPPNRLRGGDIVTLVVSPALIKRGDSRGENLGVVRVIAKAEIICG</sequence>